<dbReference type="EMBL" id="BMAW01129302">
    <property type="protein sequence ID" value="GFU29863.1"/>
    <property type="molecule type" value="Genomic_DNA"/>
</dbReference>
<feature type="region of interest" description="Disordered" evidence="1">
    <location>
        <begin position="60"/>
        <end position="86"/>
    </location>
</feature>
<accession>A0A8X6UK73</accession>
<dbReference type="AlphaFoldDB" id="A0A8X6UK73"/>
<keyword evidence="4" id="KW-1185">Reference proteome</keyword>
<sequence length="105" mass="12108">MQSDLVLLMAVLLILLAPMRRRKERMSLAPVNTGRTRDRRPLASHITRERTLNKIKERISRSAVPATPARASTSRQTMHEKEGTDDKLKARFLAHFVRRSSAYNR</sequence>
<evidence type="ECO:0000313" key="4">
    <source>
        <dbReference type="Proteomes" id="UP000887013"/>
    </source>
</evidence>
<name>A0A8X6UK73_NEPPI</name>
<evidence type="ECO:0000256" key="2">
    <source>
        <dbReference type="SAM" id="SignalP"/>
    </source>
</evidence>
<feature type="compositionally biased region" description="Basic and acidic residues" evidence="1">
    <location>
        <begin position="77"/>
        <end position="86"/>
    </location>
</feature>
<proteinExistence type="predicted"/>
<gene>
    <name evidence="3" type="ORF">NPIL_300501</name>
</gene>
<feature type="signal peptide" evidence="2">
    <location>
        <begin position="1"/>
        <end position="21"/>
    </location>
</feature>
<evidence type="ECO:0000256" key="1">
    <source>
        <dbReference type="SAM" id="MobiDB-lite"/>
    </source>
</evidence>
<feature type="chain" id="PRO_5036454899" description="Secreted protein" evidence="2">
    <location>
        <begin position="22"/>
        <end position="105"/>
    </location>
</feature>
<reference evidence="3" key="1">
    <citation type="submission" date="2020-08" db="EMBL/GenBank/DDBJ databases">
        <title>Multicomponent nature underlies the extraordinary mechanical properties of spider dragline silk.</title>
        <authorList>
            <person name="Kono N."/>
            <person name="Nakamura H."/>
            <person name="Mori M."/>
            <person name="Yoshida Y."/>
            <person name="Ohtoshi R."/>
            <person name="Malay A.D."/>
            <person name="Moran D.A.P."/>
            <person name="Tomita M."/>
            <person name="Numata K."/>
            <person name="Arakawa K."/>
        </authorList>
    </citation>
    <scope>NUCLEOTIDE SEQUENCE</scope>
</reference>
<dbReference type="Proteomes" id="UP000887013">
    <property type="component" value="Unassembled WGS sequence"/>
</dbReference>
<keyword evidence="2" id="KW-0732">Signal</keyword>
<dbReference type="OrthoDB" id="6419334at2759"/>
<organism evidence="3 4">
    <name type="scientific">Nephila pilipes</name>
    <name type="common">Giant wood spider</name>
    <name type="synonym">Nephila maculata</name>
    <dbReference type="NCBI Taxonomy" id="299642"/>
    <lineage>
        <taxon>Eukaryota</taxon>
        <taxon>Metazoa</taxon>
        <taxon>Ecdysozoa</taxon>
        <taxon>Arthropoda</taxon>
        <taxon>Chelicerata</taxon>
        <taxon>Arachnida</taxon>
        <taxon>Araneae</taxon>
        <taxon>Araneomorphae</taxon>
        <taxon>Entelegynae</taxon>
        <taxon>Araneoidea</taxon>
        <taxon>Nephilidae</taxon>
        <taxon>Nephila</taxon>
    </lineage>
</organism>
<evidence type="ECO:0000313" key="3">
    <source>
        <dbReference type="EMBL" id="GFU29863.1"/>
    </source>
</evidence>
<protein>
    <recommendedName>
        <fullName evidence="5">Secreted protein</fullName>
    </recommendedName>
</protein>
<comment type="caution">
    <text evidence="3">The sequence shown here is derived from an EMBL/GenBank/DDBJ whole genome shotgun (WGS) entry which is preliminary data.</text>
</comment>
<evidence type="ECO:0008006" key="5">
    <source>
        <dbReference type="Google" id="ProtNLM"/>
    </source>
</evidence>